<feature type="signal peptide" evidence="7">
    <location>
        <begin position="1"/>
        <end position="21"/>
    </location>
</feature>
<dbReference type="PANTHER" id="PTHR42693">
    <property type="entry name" value="ARYLSULFATASE FAMILY MEMBER"/>
    <property type="match status" value="1"/>
</dbReference>
<evidence type="ECO:0000256" key="5">
    <source>
        <dbReference type="ARBA" id="ARBA00022801"/>
    </source>
</evidence>
<dbReference type="InterPro" id="IPR000917">
    <property type="entry name" value="Sulfatase_N"/>
</dbReference>
<evidence type="ECO:0000313" key="9">
    <source>
        <dbReference type="EMBL" id="MCM2375060.1"/>
    </source>
</evidence>
<dbReference type="RefSeq" id="WP_250933514.1">
    <property type="nucleotide sequence ID" value="NZ_JAMQBK010000123.1"/>
</dbReference>
<organism evidence="9 10">
    <name type="scientific">Aporhodopirellula aestuarii</name>
    <dbReference type="NCBI Taxonomy" id="2950107"/>
    <lineage>
        <taxon>Bacteria</taxon>
        <taxon>Pseudomonadati</taxon>
        <taxon>Planctomycetota</taxon>
        <taxon>Planctomycetia</taxon>
        <taxon>Pirellulales</taxon>
        <taxon>Pirellulaceae</taxon>
        <taxon>Aporhodopirellula</taxon>
    </lineage>
</organism>
<feature type="chain" id="PRO_5045484168" evidence="7">
    <location>
        <begin position="22"/>
        <end position="448"/>
    </location>
</feature>
<dbReference type="Pfam" id="PF00884">
    <property type="entry name" value="Sulfatase"/>
    <property type="match status" value="1"/>
</dbReference>
<evidence type="ECO:0000256" key="2">
    <source>
        <dbReference type="ARBA" id="ARBA00008779"/>
    </source>
</evidence>
<gene>
    <name evidence="9" type="ORF">NB063_30940</name>
</gene>
<keyword evidence="4 7" id="KW-0732">Signal</keyword>
<comment type="caution">
    <text evidence="9">The sequence shown here is derived from an EMBL/GenBank/DDBJ whole genome shotgun (WGS) entry which is preliminary data.</text>
</comment>
<evidence type="ECO:0000259" key="8">
    <source>
        <dbReference type="Pfam" id="PF00884"/>
    </source>
</evidence>
<dbReference type="PROSITE" id="PS51257">
    <property type="entry name" value="PROKAR_LIPOPROTEIN"/>
    <property type="match status" value="1"/>
</dbReference>
<dbReference type="Gene3D" id="3.30.1120.10">
    <property type="match status" value="1"/>
</dbReference>
<dbReference type="Proteomes" id="UP001202961">
    <property type="component" value="Unassembled WGS sequence"/>
</dbReference>
<dbReference type="InterPro" id="IPR050738">
    <property type="entry name" value="Sulfatase"/>
</dbReference>
<accession>A0ABT0UDR4</accession>
<dbReference type="InterPro" id="IPR017850">
    <property type="entry name" value="Alkaline_phosphatase_core_sf"/>
</dbReference>
<keyword evidence="3" id="KW-0479">Metal-binding</keyword>
<reference evidence="9 10" key="1">
    <citation type="journal article" date="2022" name="Syst. Appl. Microbiol.">
        <title>Rhodopirellula aestuarii sp. nov., a novel member of the genus Rhodopirellula isolated from brackish sediments collected in the Tagus River estuary, Portugal.</title>
        <authorList>
            <person name="Vitorino I.R."/>
            <person name="Klimek D."/>
            <person name="Calusinska M."/>
            <person name="Lobo-da-Cunha A."/>
            <person name="Vasconcelos V."/>
            <person name="Lage O.M."/>
        </authorList>
    </citation>
    <scope>NUCLEOTIDE SEQUENCE [LARGE SCALE GENOMIC DNA]</scope>
    <source>
        <strain evidence="9 10">ICT_H3.1</strain>
    </source>
</reference>
<dbReference type="EMBL" id="JAMQBK010000123">
    <property type="protein sequence ID" value="MCM2375060.1"/>
    <property type="molecule type" value="Genomic_DNA"/>
</dbReference>
<dbReference type="Gene3D" id="3.40.720.10">
    <property type="entry name" value="Alkaline Phosphatase, subunit A"/>
    <property type="match status" value="1"/>
</dbReference>
<proteinExistence type="inferred from homology"/>
<dbReference type="PANTHER" id="PTHR42693:SF42">
    <property type="entry name" value="ARYLSULFATASE G"/>
    <property type="match status" value="1"/>
</dbReference>
<evidence type="ECO:0000256" key="3">
    <source>
        <dbReference type="ARBA" id="ARBA00022723"/>
    </source>
</evidence>
<keyword evidence="10" id="KW-1185">Reference proteome</keyword>
<evidence type="ECO:0000313" key="10">
    <source>
        <dbReference type="Proteomes" id="UP001202961"/>
    </source>
</evidence>
<evidence type="ECO:0000256" key="4">
    <source>
        <dbReference type="ARBA" id="ARBA00022729"/>
    </source>
</evidence>
<protein>
    <submittedName>
        <fullName evidence="9">Sulfatase</fullName>
    </submittedName>
</protein>
<evidence type="ECO:0000256" key="1">
    <source>
        <dbReference type="ARBA" id="ARBA00001913"/>
    </source>
</evidence>
<comment type="cofactor">
    <cofactor evidence="1">
        <name>Ca(2+)</name>
        <dbReference type="ChEBI" id="CHEBI:29108"/>
    </cofactor>
</comment>
<evidence type="ECO:0000256" key="7">
    <source>
        <dbReference type="SAM" id="SignalP"/>
    </source>
</evidence>
<keyword evidence="6" id="KW-0106">Calcium</keyword>
<dbReference type="CDD" id="cd16144">
    <property type="entry name" value="ARS_like"/>
    <property type="match status" value="1"/>
</dbReference>
<name>A0ABT0UDR4_9BACT</name>
<comment type="similarity">
    <text evidence="2">Belongs to the sulfatase family.</text>
</comment>
<sequence length="448" mass="48791">MRIVALVFVAFFIAACSSANAKSPNIILILTDDQGWSQVSHLAHPDVSESKSDYLETPNMSRIVDEGMLFTRGYSPAPLCTPTRRSILCGASAARSGSEFSSTYVPAEHMTLPHALKQANANYVTAHFGKWGERMISTPEECGYDVSDGETGNATGGIEDKMKPFHVTEDPKLTGSVTDRAIDFIKQQAEAKRPFYAQISYYAVHLRVELKQASLDKYQAKGTPDRAYTEAFAGMLGELDAGVGRILDTLDELDLSSDTYVVFTSDNGGRGTIPGGNDKRLPTNHPLKGAKHSLDEGGLRVPFYVRGPGIKANSVSHEPVAGYDFLPTFYELAGGTTPLPDEVDGGSFVSVLRNPSETNAVKRGIDGLVFHRAGRRGSIFVQDEYKLFLTWNRNGSVANVSLYNTLTDHAEKHDIASSQPEKVSELQEQLLTFLKSVDAEKVSAGKKK</sequence>
<feature type="domain" description="Sulfatase N-terminal" evidence="8">
    <location>
        <begin position="24"/>
        <end position="334"/>
    </location>
</feature>
<evidence type="ECO:0000256" key="6">
    <source>
        <dbReference type="ARBA" id="ARBA00022837"/>
    </source>
</evidence>
<keyword evidence="5" id="KW-0378">Hydrolase</keyword>
<dbReference type="SUPFAM" id="SSF53649">
    <property type="entry name" value="Alkaline phosphatase-like"/>
    <property type="match status" value="1"/>
</dbReference>